<dbReference type="EMBL" id="JAJVDC020000192">
    <property type="protein sequence ID" value="KAL1619273.1"/>
    <property type="molecule type" value="Genomic_DNA"/>
</dbReference>
<evidence type="ECO:0000313" key="2">
    <source>
        <dbReference type="EMBL" id="KAL1619273.1"/>
    </source>
</evidence>
<accession>A0ABR3SF30</accession>
<dbReference type="Proteomes" id="UP001521116">
    <property type="component" value="Unassembled WGS sequence"/>
</dbReference>
<proteinExistence type="predicted"/>
<organism evidence="2 3">
    <name type="scientific">Neofusicoccum ribis</name>
    <dbReference type="NCBI Taxonomy" id="45134"/>
    <lineage>
        <taxon>Eukaryota</taxon>
        <taxon>Fungi</taxon>
        <taxon>Dikarya</taxon>
        <taxon>Ascomycota</taxon>
        <taxon>Pezizomycotina</taxon>
        <taxon>Dothideomycetes</taxon>
        <taxon>Dothideomycetes incertae sedis</taxon>
        <taxon>Botryosphaeriales</taxon>
        <taxon>Botryosphaeriaceae</taxon>
        <taxon>Neofusicoccum</taxon>
    </lineage>
</organism>
<feature type="region of interest" description="Disordered" evidence="1">
    <location>
        <begin position="1"/>
        <end position="22"/>
    </location>
</feature>
<gene>
    <name evidence="2" type="ORF">SLS56_010216</name>
</gene>
<sequence length="317" mass="35834">MHTLPNQRRKDMCRAQPPSRSLSRSCSTLFCLFAIGDNEKKPDFTFSEEDQDEKLVELKTDSGSWKSMAQRLKKPQGALKKRLNEIAPAEANFQGNLKDKWYLASVVSSRLSKPALCATPVGAESGIVESRKQQYHHNQQDNAFNSTVRLVAVAELRDMIREALLGALDSRISAIRDRAACDAVKLRTDDLQSNPILDDIPRLLEMLLQRPGAISQYMSTFNQLFGLLKGVSTVRVLLRVHKDQKLSRDGTISHEEYLYTFSNSLGRYLPSIRQLTVIIISERNTEHRKIQIEFSDPSERIVKHGRILANGHRYGGG</sequence>
<protein>
    <submittedName>
        <fullName evidence="2">Uncharacterized protein</fullName>
    </submittedName>
</protein>
<evidence type="ECO:0000256" key="1">
    <source>
        <dbReference type="SAM" id="MobiDB-lite"/>
    </source>
</evidence>
<keyword evidence="3" id="KW-1185">Reference proteome</keyword>
<evidence type="ECO:0000313" key="3">
    <source>
        <dbReference type="Proteomes" id="UP001521116"/>
    </source>
</evidence>
<reference evidence="2 3" key="1">
    <citation type="submission" date="2024-02" db="EMBL/GenBank/DDBJ databases">
        <title>De novo assembly and annotation of 12 fungi associated with fruit tree decline syndrome in Ontario, Canada.</title>
        <authorList>
            <person name="Sulman M."/>
            <person name="Ellouze W."/>
            <person name="Ilyukhin E."/>
        </authorList>
    </citation>
    <scope>NUCLEOTIDE SEQUENCE [LARGE SCALE GENOMIC DNA]</scope>
    <source>
        <strain evidence="2 3">M1-105</strain>
    </source>
</reference>
<name>A0ABR3SF30_9PEZI</name>
<comment type="caution">
    <text evidence="2">The sequence shown here is derived from an EMBL/GenBank/DDBJ whole genome shotgun (WGS) entry which is preliminary data.</text>
</comment>